<proteinExistence type="predicted"/>
<comment type="caution">
    <text evidence="2">The sequence shown here is derived from an EMBL/GenBank/DDBJ whole genome shotgun (WGS) entry which is preliminary data.</text>
</comment>
<dbReference type="AlphaFoldDB" id="A0AAE3BF20"/>
<dbReference type="RefSeq" id="WP_205559398.1">
    <property type="nucleotide sequence ID" value="NZ_JACGEP010000034.1"/>
</dbReference>
<gene>
    <name evidence="2" type="ORF">H4F45_13485</name>
</gene>
<dbReference type="Proteomes" id="UP000768524">
    <property type="component" value="Unassembled WGS sequence"/>
</dbReference>
<name>A0AAE3BF20_9GAMM</name>
<sequence length="73" mass="7931">MPRKSLPRRERVSDGPPDDCISEGTVKRRNSRVKDWGHGAASIGRPVSGATQLRKCSLECIAHETSPACLQSS</sequence>
<evidence type="ECO:0000256" key="1">
    <source>
        <dbReference type="SAM" id="MobiDB-lite"/>
    </source>
</evidence>
<dbReference type="EMBL" id="JACGEP010000034">
    <property type="protein sequence ID" value="MBN3052462.1"/>
    <property type="molecule type" value="Genomic_DNA"/>
</dbReference>
<evidence type="ECO:0000313" key="3">
    <source>
        <dbReference type="Proteomes" id="UP000768524"/>
    </source>
</evidence>
<evidence type="ECO:0000313" key="2">
    <source>
        <dbReference type="EMBL" id="MBN3052462.1"/>
    </source>
</evidence>
<reference evidence="2" key="1">
    <citation type="submission" date="2020-07" db="EMBL/GenBank/DDBJ databases">
        <title>A pangenomic view of the genus Pectobacterium provides insights into genome organization, phylogeny, and virulence.</title>
        <authorList>
            <person name="Jonkheer E."/>
            <person name="Brankovics B."/>
            <person name="Houwers I."/>
            <person name="Van Der Wolf J."/>
            <person name="Bonants P."/>
            <person name="Vreeburg R."/>
            <person name="Bollema R."/>
            <person name="De Haan J."/>
            <person name="Berke L."/>
            <person name="De Ridder D."/>
            <person name="Smit S."/>
            <person name="Van Der Lee T.A.J."/>
        </authorList>
    </citation>
    <scope>NUCLEOTIDE SEQUENCE</scope>
    <source>
        <strain evidence="2">NAK:433</strain>
    </source>
</reference>
<feature type="region of interest" description="Disordered" evidence="1">
    <location>
        <begin position="1"/>
        <end position="41"/>
    </location>
</feature>
<organism evidence="2 3">
    <name type="scientific">Pectobacterium brasiliense</name>
    <dbReference type="NCBI Taxonomy" id="180957"/>
    <lineage>
        <taxon>Bacteria</taxon>
        <taxon>Pseudomonadati</taxon>
        <taxon>Pseudomonadota</taxon>
        <taxon>Gammaproteobacteria</taxon>
        <taxon>Enterobacterales</taxon>
        <taxon>Pectobacteriaceae</taxon>
        <taxon>Pectobacterium</taxon>
    </lineage>
</organism>
<protein>
    <submittedName>
        <fullName evidence="2">Uncharacterized protein</fullName>
    </submittedName>
</protein>
<accession>A0AAE3BF20</accession>